<dbReference type="GO" id="GO:0008168">
    <property type="term" value="F:methyltransferase activity"/>
    <property type="evidence" value="ECO:0007669"/>
    <property type="project" value="UniProtKB-KW"/>
</dbReference>
<keyword evidence="3" id="KW-1185">Reference proteome</keyword>
<dbReference type="Pfam" id="PF05050">
    <property type="entry name" value="Methyltransf_21"/>
    <property type="match status" value="1"/>
</dbReference>
<keyword evidence="2" id="KW-0489">Methyltransferase</keyword>
<comment type="caution">
    <text evidence="2">The sequence shown here is derived from an EMBL/GenBank/DDBJ whole genome shotgun (WGS) entry which is preliminary data.</text>
</comment>
<evidence type="ECO:0000313" key="3">
    <source>
        <dbReference type="Proteomes" id="UP001166291"/>
    </source>
</evidence>
<dbReference type="EMBL" id="JAHWDQ010000001">
    <property type="protein sequence ID" value="MBW2939736.1"/>
    <property type="molecule type" value="Genomic_DNA"/>
</dbReference>
<organism evidence="2 3">
    <name type="scientific">Zhongshania aquimaris</name>
    <dbReference type="NCBI Taxonomy" id="2857107"/>
    <lineage>
        <taxon>Bacteria</taxon>
        <taxon>Pseudomonadati</taxon>
        <taxon>Pseudomonadota</taxon>
        <taxon>Gammaproteobacteria</taxon>
        <taxon>Cellvibrionales</taxon>
        <taxon>Spongiibacteraceae</taxon>
        <taxon>Zhongshania</taxon>
    </lineage>
</organism>
<gene>
    <name evidence="2" type="ORF">KXJ70_03070</name>
</gene>
<sequence>MRIRFREFLKKFEFSRYVYRSIKRKSPEILDIKPKIIARYSKSNQRDFFVQIGVNDGDQQDPFQRVIEQNEWRGVMVEPVIYVFNRLIKNKDHLKHRVKFANVAISDQSGKADFWHLQEDAKLAEERRLYDALGSFRKEVVLSHKYLIPDIEERLIKTEVDTLTFDDFCELYDVKRIDVLQIDTEGYDYEIIKAINFDKVKPGLLIYEHLHLSDEDRRECRKIIQGHGYRYYEDTMDALCIKSSSIKKGRLGLLLSWYWLTTTRNIFGGIVG</sequence>
<feature type="domain" description="Methyltransferase FkbM" evidence="1">
    <location>
        <begin position="51"/>
        <end position="231"/>
    </location>
</feature>
<name>A0ABS6VN61_9GAMM</name>
<dbReference type="RefSeq" id="WP_219041976.1">
    <property type="nucleotide sequence ID" value="NZ_JAHWDQ010000001.1"/>
</dbReference>
<accession>A0ABS6VN61</accession>
<dbReference type="NCBIfam" id="TIGR01444">
    <property type="entry name" value="fkbM_fam"/>
    <property type="match status" value="1"/>
</dbReference>
<reference evidence="2" key="1">
    <citation type="submission" date="2021-07" db="EMBL/GenBank/DDBJ databases">
        <title>Zhongshania sp. CAU 1632 isolated from seawater.</title>
        <authorList>
            <person name="Kim W."/>
        </authorList>
    </citation>
    <scope>NUCLEOTIDE SEQUENCE</scope>
    <source>
        <strain evidence="2">CAU 1632</strain>
    </source>
</reference>
<dbReference type="GO" id="GO:0032259">
    <property type="term" value="P:methylation"/>
    <property type="evidence" value="ECO:0007669"/>
    <property type="project" value="UniProtKB-KW"/>
</dbReference>
<dbReference type="PANTHER" id="PTHR34009:SF2">
    <property type="entry name" value="PROTEIN STAR"/>
    <property type="match status" value="1"/>
</dbReference>
<dbReference type="InterPro" id="IPR053202">
    <property type="entry name" value="EGF_Rcpt_Signaling_Reg"/>
</dbReference>
<keyword evidence="2" id="KW-0808">Transferase</keyword>
<protein>
    <submittedName>
        <fullName evidence="2">FkbM family methyltransferase</fullName>
    </submittedName>
</protein>
<dbReference type="Proteomes" id="UP001166291">
    <property type="component" value="Unassembled WGS sequence"/>
</dbReference>
<evidence type="ECO:0000259" key="1">
    <source>
        <dbReference type="Pfam" id="PF05050"/>
    </source>
</evidence>
<dbReference type="InterPro" id="IPR006342">
    <property type="entry name" value="FkbM_mtfrase"/>
</dbReference>
<dbReference type="PANTHER" id="PTHR34009">
    <property type="entry name" value="PROTEIN STAR"/>
    <property type="match status" value="1"/>
</dbReference>
<proteinExistence type="predicted"/>
<evidence type="ECO:0000313" key="2">
    <source>
        <dbReference type="EMBL" id="MBW2939736.1"/>
    </source>
</evidence>